<dbReference type="SUPFAM" id="SSF103506">
    <property type="entry name" value="Mitochondrial carrier"/>
    <property type="match status" value="1"/>
</dbReference>
<evidence type="ECO:0000256" key="5">
    <source>
        <dbReference type="ARBA" id="ARBA00022737"/>
    </source>
</evidence>
<keyword evidence="4 8" id="KW-0812">Transmembrane</keyword>
<keyword evidence="5" id="KW-0677">Repeat</keyword>
<accession>A0AA36G0V8</accession>
<gene>
    <name evidence="10" type="ORF">MSPICULIGERA_LOCUS12757</name>
</gene>
<evidence type="ECO:0000256" key="7">
    <source>
        <dbReference type="ARBA" id="ARBA00023136"/>
    </source>
</evidence>
<evidence type="ECO:0000256" key="2">
    <source>
        <dbReference type="ARBA" id="ARBA00006375"/>
    </source>
</evidence>
<evidence type="ECO:0000256" key="3">
    <source>
        <dbReference type="ARBA" id="ARBA00022448"/>
    </source>
</evidence>
<dbReference type="GO" id="GO:0016020">
    <property type="term" value="C:membrane"/>
    <property type="evidence" value="ECO:0007669"/>
    <property type="project" value="UniProtKB-SubCell"/>
</dbReference>
<evidence type="ECO:0000313" key="10">
    <source>
        <dbReference type="EMBL" id="CAJ0574424.1"/>
    </source>
</evidence>
<sequence length="266" mass="28771">MTTAGEQTIWRELGCGAIAGIVVDFGLFPLDTLKTRLQSAQGFTAAGGFRHLYRGIGSLAIGSAPGSAIFFVTYRQAQKWGGNGVLTDIYSACLGELCACTIRVPTELVKQRMQASAGKASLPSTIRQIIHSDGLRGLYRGFGSTVAREIPFAFIQYPLWEALKRCRTKEGHRLSPLEGAACGSVAGLFTAAITTPLDVVKTQIMLNKDSTPPTVRHTMQKIYAARGVAGLFAGVIPRTFWISLGGFVFFGAYETAKYAMSWRIDF</sequence>
<evidence type="ECO:0000256" key="1">
    <source>
        <dbReference type="ARBA" id="ARBA00004141"/>
    </source>
</evidence>
<evidence type="ECO:0000256" key="4">
    <source>
        <dbReference type="ARBA" id="ARBA00022692"/>
    </source>
</evidence>
<dbReference type="Proteomes" id="UP001177023">
    <property type="component" value="Unassembled WGS sequence"/>
</dbReference>
<dbReference type="Gene3D" id="1.50.40.10">
    <property type="entry name" value="Mitochondrial carrier domain"/>
    <property type="match status" value="2"/>
</dbReference>
<protein>
    <recommendedName>
        <fullName evidence="12">S-adenosylmethionine mitochondrial carrier protein</fullName>
    </recommendedName>
</protein>
<keyword evidence="7 8" id="KW-0472">Membrane</keyword>
<evidence type="ECO:0000313" key="11">
    <source>
        <dbReference type="Proteomes" id="UP001177023"/>
    </source>
</evidence>
<comment type="similarity">
    <text evidence="2 9">Belongs to the mitochondrial carrier (TC 2.A.29) family.</text>
</comment>
<keyword evidence="3 9" id="KW-0813">Transport</keyword>
<keyword evidence="11" id="KW-1185">Reference proteome</keyword>
<dbReference type="InterPro" id="IPR023395">
    <property type="entry name" value="MCP_dom_sf"/>
</dbReference>
<dbReference type="PROSITE" id="PS50920">
    <property type="entry name" value="SOLCAR"/>
    <property type="match status" value="3"/>
</dbReference>
<dbReference type="EMBL" id="CATQJA010002630">
    <property type="protein sequence ID" value="CAJ0574424.1"/>
    <property type="molecule type" value="Genomic_DNA"/>
</dbReference>
<evidence type="ECO:0000256" key="9">
    <source>
        <dbReference type="RuleBase" id="RU000488"/>
    </source>
</evidence>
<reference evidence="10" key="1">
    <citation type="submission" date="2023-06" db="EMBL/GenBank/DDBJ databases">
        <authorList>
            <person name="Delattre M."/>
        </authorList>
    </citation>
    <scope>NUCLEOTIDE SEQUENCE</scope>
    <source>
        <strain evidence="10">AF72</strain>
    </source>
</reference>
<evidence type="ECO:0000256" key="8">
    <source>
        <dbReference type="PROSITE-ProRule" id="PRU00282"/>
    </source>
</evidence>
<organism evidence="10 11">
    <name type="scientific">Mesorhabditis spiculigera</name>
    <dbReference type="NCBI Taxonomy" id="96644"/>
    <lineage>
        <taxon>Eukaryota</taxon>
        <taxon>Metazoa</taxon>
        <taxon>Ecdysozoa</taxon>
        <taxon>Nematoda</taxon>
        <taxon>Chromadorea</taxon>
        <taxon>Rhabditida</taxon>
        <taxon>Rhabditina</taxon>
        <taxon>Rhabditomorpha</taxon>
        <taxon>Rhabditoidea</taxon>
        <taxon>Rhabditidae</taxon>
        <taxon>Mesorhabditinae</taxon>
        <taxon>Mesorhabditis</taxon>
    </lineage>
</organism>
<comment type="caution">
    <text evidence="10">The sequence shown here is derived from an EMBL/GenBank/DDBJ whole genome shotgun (WGS) entry which is preliminary data.</text>
</comment>
<feature type="repeat" description="Solcar" evidence="8">
    <location>
        <begin position="7"/>
        <end position="80"/>
    </location>
</feature>
<dbReference type="PANTHER" id="PTHR45667">
    <property type="entry name" value="S-ADENOSYLMETHIONINE MITOCHONDRIAL CARRIER PROTEIN"/>
    <property type="match status" value="1"/>
</dbReference>
<proteinExistence type="inferred from homology"/>
<dbReference type="InterPro" id="IPR018108">
    <property type="entry name" value="MCP_transmembrane"/>
</dbReference>
<evidence type="ECO:0008006" key="12">
    <source>
        <dbReference type="Google" id="ProtNLM"/>
    </source>
</evidence>
<feature type="repeat" description="Solcar" evidence="8">
    <location>
        <begin position="83"/>
        <end position="166"/>
    </location>
</feature>
<evidence type="ECO:0000256" key="6">
    <source>
        <dbReference type="ARBA" id="ARBA00022989"/>
    </source>
</evidence>
<comment type="subcellular location">
    <subcellularLocation>
        <location evidence="1">Membrane</location>
        <topology evidence="1">Multi-pass membrane protein</topology>
    </subcellularLocation>
</comment>
<dbReference type="AlphaFoldDB" id="A0AA36G0V8"/>
<keyword evidence="6" id="KW-1133">Transmembrane helix</keyword>
<dbReference type="Pfam" id="PF00153">
    <property type="entry name" value="Mito_carr"/>
    <property type="match status" value="3"/>
</dbReference>
<feature type="repeat" description="Solcar" evidence="8">
    <location>
        <begin position="174"/>
        <end position="259"/>
    </location>
</feature>
<feature type="non-terminal residue" evidence="10">
    <location>
        <position position="1"/>
    </location>
</feature>
<name>A0AA36G0V8_9BILA</name>